<reference evidence="1 2" key="1">
    <citation type="submission" date="2017-06" db="EMBL/GenBank/DDBJ databases">
        <authorList>
            <person name="Kim H.J."/>
            <person name="Triplett B.A."/>
        </authorList>
    </citation>
    <scope>NUCLEOTIDE SEQUENCE [LARGE SCALE GENOMIC DNA]</scope>
    <source>
        <strain evidence="1 2">DSM 29052</strain>
    </source>
</reference>
<dbReference type="InterPro" id="IPR010985">
    <property type="entry name" value="Ribbon_hlx_hlx"/>
</dbReference>
<sequence>MFASDLPETTPGRMDARKQLRLHRRDEKPIRAAASTIGLQGADFIWQSAVLHVEQIGRRISLSVLPAEAFEAFRAALDVPGRVLPGPAATAAAWNGLFKDMG</sequence>
<name>A0A238YAY7_9RHOB</name>
<dbReference type="Proteomes" id="UP000198417">
    <property type="component" value="Unassembled WGS sequence"/>
</dbReference>
<dbReference type="AlphaFoldDB" id="A0A238YAY7"/>
<dbReference type="GO" id="GO:0006355">
    <property type="term" value="P:regulation of DNA-templated transcription"/>
    <property type="evidence" value="ECO:0007669"/>
    <property type="project" value="InterPro"/>
</dbReference>
<keyword evidence="2" id="KW-1185">Reference proteome</keyword>
<dbReference type="RefSeq" id="WP_089272206.1">
    <property type="nucleotide sequence ID" value="NZ_FZNN01000015.1"/>
</dbReference>
<dbReference type="Gene3D" id="1.20.5.780">
    <property type="entry name" value="Single helix bin"/>
    <property type="match status" value="1"/>
</dbReference>
<gene>
    <name evidence="1" type="ORF">SAMN06265370_115101</name>
</gene>
<dbReference type="OrthoDB" id="7857498at2"/>
<dbReference type="SUPFAM" id="SSF47598">
    <property type="entry name" value="Ribbon-helix-helix"/>
    <property type="match status" value="1"/>
</dbReference>
<evidence type="ECO:0000313" key="2">
    <source>
        <dbReference type="Proteomes" id="UP000198417"/>
    </source>
</evidence>
<organism evidence="1 2">
    <name type="scientific">Puniceibacterium sediminis</name>
    <dbReference type="NCBI Taxonomy" id="1608407"/>
    <lineage>
        <taxon>Bacteria</taxon>
        <taxon>Pseudomonadati</taxon>
        <taxon>Pseudomonadota</taxon>
        <taxon>Alphaproteobacteria</taxon>
        <taxon>Rhodobacterales</taxon>
        <taxon>Paracoccaceae</taxon>
        <taxon>Puniceibacterium</taxon>
    </lineage>
</organism>
<proteinExistence type="predicted"/>
<dbReference type="EMBL" id="FZNN01000015">
    <property type="protein sequence ID" value="SNR67921.1"/>
    <property type="molecule type" value="Genomic_DNA"/>
</dbReference>
<evidence type="ECO:0000313" key="1">
    <source>
        <dbReference type="EMBL" id="SNR67921.1"/>
    </source>
</evidence>
<accession>A0A238YAY7</accession>
<protein>
    <submittedName>
        <fullName evidence="1">Uncharacterized conserved protein, DUF1778 family</fullName>
    </submittedName>
</protein>